<dbReference type="AlphaFoldDB" id="A0A1J8NFU5"/>
<evidence type="ECO:0008006" key="3">
    <source>
        <dbReference type="Google" id="ProtNLM"/>
    </source>
</evidence>
<dbReference type="Proteomes" id="UP000183924">
    <property type="component" value="Unassembled WGS sequence"/>
</dbReference>
<reference evidence="1 2" key="1">
    <citation type="submission" date="2016-03" db="EMBL/GenBank/DDBJ databases">
        <title>Comparative genomics of Rickettsiella.</title>
        <authorList>
            <person name="Chandler C."/>
            <person name="Wang Y."/>
        </authorList>
    </citation>
    <scope>NUCLEOTIDE SEQUENCE [LARGE SCALE GENOMIC DNA]</scope>
    <source>
        <strain evidence="1 2">RCFS May 2013</strain>
    </source>
</reference>
<organism evidence="1 2">
    <name type="scientific">Candidatus Rickettsiella isopodorum</name>
    <dbReference type="NCBI Taxonomy" id="1225476"/>
    <lineage>
        <taxon>Bacteria</taxon>
        <taxon>Pseudomonadati</taxon>
        <taxon>Pseudomonadota</taxon>
        <taxon>Gammaproteobacteria</taxon>
        <taxon>Legionellales</taxon>
        <taxon>Coxiellaceae</taxon>
        <taxon>Rickettsiella</taxon>
    </lineage>
</organism>
<dbReference type="EMBL" id="LUKY01000033">
    <property type="protein sequence ID" value="OIZ94032.1"/>
    <property type="molecule type" value="Genomic_DNA"/>
</dbReference>
<proteinExistence type="predicted"/>
<dbReference type="OrthoDB" id="6402811at2"/>
<name>A0A1J8NFU5_9COXI</name>
<dbReference type="SUPFAM" id="SSF88874">
    <property type="entry name" value="Receptor-binding domain of short tail fibre protein gp12"/>
    <property type="match status" value="1"/>
</dbReference>
<gene>
    <name evidence="1" type="ORF">A1D18_03940</name>
</gene>
<accession>A0A1J8NFU5</accession>
<protein>
    <recommendedName>
        <fullName evidence="3">Phage tail collar domain-containing protein</fullName>
    </recommendedName>
</protein>
<evidence type="ECO:0000313" key="1">
    <source>
        <dbReference type="EMBL" id="OIZ94032.1"/>
    </source>
</evidence>
<evidence type="ECO:0000313" key="2">
    <source>
        <dbReference type="Proteomes" id="UP000183924"/>
    </source>
</evidence>
<comment type="caution">
    <text evidence="1">The sequence shown here is derived from an EMBL/GenBank/DDBJ whole genome shotgun (WGS) entry which is preliminary data.</text>
</comment>
<keyword evidence="2" id="KW-1185">Reference proteome</keyword>
<sequence>MPDLRGTFLRGWDKEAKLDTGDRFFNYGQGLIKNTIGSLELDEILTHNHSYTTGFEDPPRGKEAMTEKCYHGTYPNSAYVDYQGGNESRPLNSAVNFVIKY</sequence>
<dbReference type="RefSeq" id="WP_071662531.1">
    <property type="nucleotide sequence ID" value="NZ_LUKY01000033.1"/>
</dbReference>